<feature type="domain" description="UspA" evidence="2">
    <location>
        <begin position="1"/>
        <end position="147"/>
    </location>
</feature>
<dbReference type="AlphaFoldDB" id="A0A1G7CYT3"/>
<evidence type="ECO:0000313" key="3">
    <source>
        <dbReference type="EMBL" id="SDE44431.1"/>
    </source>
</evidence>
<dbReference type="InterPro" id="IPR014729">
    <property type="entry name" value="Rossmann-like_a/b/a_fold"/>
</dbReference>
<evidence type="ECO:0000313" key="4">
    <source>
        <dbReference type="Proteomes" id="UP000199109"/>
    </source>
</evidence>
<dbReference type="InterPro" id="IPR006016">
    <property type="entry name" value="UspA"/>
</dbReference>
<dbReference type="Gene3D" id="3.40.50.620">
    <property type="entry name" value="HUPs"/>
    <property type="match status" value="2"/>
</dbReference>
<protein>
    <submittedName>
        <fullName evidence="3">Nucleotide-binding universal stress protein, UspA family</fullName>
    </submittedName>
</protein>
<evidence type="ECO:0000259" key="2">
    <source>
        <dbReference type="Pfam" id="PF00582"/>
    </source>
</evidence>
<dbReference type="CDD" id="cd00293">
    <property type="entry name" value="USP-like"/>
    <property type="match status" value="1"/>
</dbReference>
<dbReference type="PANTHER" id="PTHR46268:SF6">
    <property type="entry name" value="UNIVERSAL STRESS PROTEIN UP12"/>
    <property type="match status" value="1"/>
</dbReference>
<accession>A0A1G7CYT3</accession>
<gene>
    <name evidence="3" type="ORF">SAMN05421636_10589</name>
</gene>
<proteinExistence type="inferred from homology"/>
<dbReference type="RefSeq" id="WP_175455313.1">
    <property type="nucleotide sequence ID" value="NZ_FNAO01000005.1"/>
</dbReference>
<keyword evidence="4" id="KW-1185">Reference proteome</keyword>
<dbReference type="Pfam" id="PF00582">
    <property type="entry name" value="Usp"/>
    <property type="match status" value="1"/>
</dbReference>
<dbReference type="PANTHER" id="PTHR46268">
    <property type="entry name" value="STRESS RESPONSE PROTEIN NHAX"/>
    <property type="match status" value="1"/>
</dbReference>
<dbReference type="Proteomes" id="UP000199109">
    <property type="component" value="Unassembled WGS sequence"/>
</dbReference>
<evidence type="ECO:0000256" key="1">
    <source>
        <dbReference type="ARBA" id="ARBA00008791"/>
    </source>
</evidence>
<comment type="similarity">
    <text evidence="1">Belongs to the universal stress protein A family.</text>
</comment>
<dbReference type="STRING" id="641691.SAMN05421636_10589"/>
<dbReference type="SUPFAM" id="SSF52402">
    <property type="entry name" value="Adenine nucleotide alpha hydrolases-like"/>
    <property type="match status" value="2"/>
</dbReference>
<sequence length="282" mass="32295">MKNILVATDFSNNAYCALFYAVKLLASKPCTFYLLNVFDELTPLYGKKPKLLGSKKRLEEVYIESKERLTETSHRILMDNDNPLHRFETLSEKGMLTTIISKTLSKKQIDLVVMGNKGLTEAADIFFGSNTIRALKKINRCPVLAIPGEMDFKQPKEIAFVTDFKKGCAHETMKPLLFLASLAKASIRVLHITEEEILNNEQESRRKLLESCLEGVEHSFHWMQAFDDKAKVIDAFLKKLEVDLYAMVNRKHSLFEKLTREPVIMDVSMYSETPLLILPQQD</sequence>
<dbReference type="EMBL" id="FNAO01000005">
    <property type="protein sequence ID" value="SDE44431.1"/>
    <property type="molecule type" value="Genomic_DNA"/>
</dbReference>
<name>A0A1G7CYT3_9FLAO</name>
<organism evidence="3 4">
    <name type="scientific">Pricia antarctica</name>
    <dbReference type="NCBI Taxonomy" id="641691"/>
    <lineage>
        <taxon>Bacteria</taxon>
        <taxon>Pseudomonadati</taxon>
        <taxon>Bacteroidota</taxon>
        <taxon>Flavobacteriia</taxon>
        <taxon>Flavobacteriales</taxon>
        <taxon>Flavobacteriaceae</taxon>
        <taxon>Pricia</taxon>
    </lineage>
</organism>
<reference evidence="3 4" key="1">
    <citation type="submission" date="2016-10" db="EMBL/GenBank/DDBJ databases">
        <authorList>
            <person name="de Groot N.N."/>
        </authorList>
    </citation>
    <scope>NUCLEOTIDE SEQUENCE [LARGE SCALE GENOMIC DNA]</scope>
    <source>
        <strain evidence="3 4">DSM 23421</strain>
    </source>
</reference>